<dbReference type="EMBL" id="JAACFV010000046">
    <property type="protein sequence ID" value="KAF7509000.1"/>
    <property type="molecule type" value="Genomic_DNA"/>
</dbReference>
<feature type="compositionally biased region" description="Gly residues" evidence="1">
    <location>
        <begin position="197"/>
        <end position="217"/>
    </location>
</feature>
<name>A0A8H7APV5_9EURO</name>
<evidence type="ECO:0000256" key="2">
    <source>
        <dbReference type="SAM" id="SignalP"/>
    </source>
</evidence>
<feature type="compositionally biased region" description="Polar residues" evidence="1">
    <location>
        <begin position="254"/>
        <end position="272"/>
    </location>
</feature>
<keyword evidence="4" id="KW-1185">Reference proteome</keyword>
<dbReference type="OrthoDB" id="10430755at2759"/>
<feature type="chain" id="PRO_5034609786" evidence="2">
    <location>
        <begin position="21"/>
        <end position="303"/>
    </location>
</feature>
<evidence type="ECO:0000313" key="4">
    <source>
        <dbReference type="Proteomes" id="UP000606974"/>
    </source>
</evidence>
<feature type="compositionally biased region" description="Gly residues" evidence="1">
    <location>
        <begin position="158"/>
        <end position="172"/>
    </location>
</feature>
<organism evidence="3 4">
    <name type="scientific">Endocarpon pusillum</name>
    <dbReference type="NCBI Taxonomy" id="364733"/>
    <lineage>
        <taxon>Eukaryota</taxon>
        <taxon>Fungi</taxon>
        <taxon>Dikarya</taxon>
        <taxon>Ascomycota</taxon>
        <taxon>Pezizomycotina</taxon>
        <taxon>Eurotiomycetes</taxon>
        <taxon>Chaetothyriomycetidae</taxon>
        <taxon>Verrucariales</taxon>
        <taxon>Verrucariaceae</taxon>
        <taxon>Endocarpon</taxon>
    </lineage>
</organism>
<feature type="compositionally biased region" description="Low complexity" evidence="1">
    <location>
        <begin position="173"/>
        <end position="196"/>
    </location>
</feature>
<evidence type="ECO:0000313" key="3">
    <source>
        <dbReference type="EMBL" id="KAF7509000.1"/>
    </source>
</evidence>
<feature type="compositionally biased region" description="Low complexity" evidence="1">
    <location>
        <begin position="218"/>
        <end position="247"/>
    </location>
</feature>
<comment type="caution">
    <text evidence="3">The sequence shown here is derived from an EMBL/GenBank/DDBJ whole genome shotgun (WGS) entry which is preliminary data.</text>
</comment>
<sequence length="303" mass="27892">MPRISKNLPLAALLAAGANAQMSTSSVVLNPSDTAVTTVTFSTCPSSTASITTITNPHTSTYTGAPRPGWDGDVTTYVTVCPGFCTGGPSCTGGLGPTTHTVTATCPCHEVAPGGVGPGMMTTVAVCDTCGMGGTPMTATLHTPIPAATGDTAAPGTSSGGSDSGAAPGGSPAGASTPGSSAAPGTGSGSSAPGSGVAPGGSGAGAALGGSAAGAGTPGSSMPGMGSGAGSSMPGMGSGASPGSPSGAAGGSKYPNNNTTSPSMHIGSSASPTPFPGAASRLPVAAGLLSTFAGLCGILAFVL</sequence>
<accession>A0A8H7APV5</accession>
<feature type="region of interest" description="Disordered" evidence="1">
    <location>
        <begin position="141"/>
        <end position="273"/>
    </location>
</feature>
<feature type="signal peptide" evidence="2">
    <location>
        <begin position="1"/>
        <end position="20"/>
    </location>
</feature>
<dbReference type="AlphaFoldDB" id="A0A8H7APV5"/>
<gene>
    <name evidence="3" type="ORF">GJ744_008395</name>
</gene>
<protein>
    <submittedName>
        <fullName evidence="3">Uncharacterized protein</fullName>
    </submittedName>
</protein>
<reference evidence="3" key="1">
    <citation type="submission" date="2020-02" db="EMBL/GenBank/DDBJ databases">
        <authorList>
            <person name="Palmer J.M."/>
        </authorList>
    </citation>
    <scope>NUCLEOTIDE SEQUENCE</scope>
    <source>
        <strain evidence="3">EPUS1.4</strain>
        <tissue evidence="3">Thallus</tissue>
    </source>
</reference>
<dbReference type="Proteomes" id="UP000606974">
    <property type="component" value="Unassembled WGS sequence"/>
</dbReference>
<feature type="compositionally biased region" description="Low complexity" evidence="1">
    <location>
        <begin position="146"/>
        <end position="157"/>
    </location>
</feature>
<keyword evidence="2" id="KW-0732">Signal</keyword>
<evidence type="ECO:0000256" key="1">
    <source>
        <dbReference type="SAM" id="MobiDB-lite"/>
    </source>
</evidence>
<proteinExistence type="predicted"/>